<dbReference type="SMART" id="SM00091">
    <property type="entry name" value="PAS"/>
    <property type="match status" value="2"/>
</dbReference>
<dbReference type="PROSITE" id="PS50110">
    <property type="entry name" value="RESPONSE_REGULATORY"/>
    <property type="match status" value="1"/>
</dbReference>
<dbReference type="InterPro" id="IPR005467">
    <property type="entry name" value="His_kinase_dom"/>
</dbReference>
<dbReference type="Proteomes" id="UP000807825">
    <property type="component" value="Unassembled WGS sequence"/>
</dbReference>
<feature type="domain" description="PAS" evidence="9">
    <location>
        <begin position="164"/>
        <end position="216"/>
    </location>
</feature>
<dbReference type="Gene3D" id="3.30.450.20">
    <property type="entry name" value="PAS domain"/>
    <property type="match status" value="2"/>
</dbReference>
<dbReference type="SMART" id="SM00086">
    <property type="entry name" value="PAC"/>
    <property type="match status" value="2"/>
</dbReference>
<dbReference type="GO" id="GO:0000160">
    <property type="term" value="P:phosphorelay signal transduction system"/>
    <property type="evidence" value="ECO:0007669"/>
    <property type="project" value="InterPro"/>
</dbReference>
<dbReference type="SMART" id="SM00448">
    <property type="entry name" value="REC"/>
    <property type="match status" value="1"/>
</dbReference>
<dbReference type="Gene3D" id="3.40.50.2300">
    <property type="match status" value="1"/>
</dbReference>
<dbReference type="PANTHER" id="PTHR43304:SF1">
    <property type="entry name" value="PAC DOMAIN-CONTAINING PROTEIN"/>
    <property type="match status" value="1"/>
</dbReference>
<gene>
    <name evidence="11" type="ORF">HY912_05325</name>
</gene>
<evidence type="ECO:0000259" key="10">
    <source>
        <dbReference type="PROSITE" id="PS50113"/>
    </source>
</evidence>
<dbReference type="PROSITE" id="PS50109">
    <property type="entry name" value="HIS_KIN"/>
    <property type="match status" value="1"/>
</dbReference>
<dbReference type="Pfam" id="PF02518">
    <property type="entry name" value="HATPase_c"/>
    <property type="match status" value="1"/>
</dbReference>
<dbReference type="Gene3D" id="1.10.287.130">
    <property type="match status" value="1"/>
</dbReference>
<dbReference type="GO" id="GO:0004673">
    <property type="term" value="F:protein histidine kinase activity"/>
    <property type="evidence" value="ECO:0007669"/>
    <property type="project" value="UniProtKB-EC"/>
</dbReference>
<evidence type="ECO:0000313" key="12">
    <source>
        <dbReference type="Proteomes" id="UP000807825"/>
    </source>
</evidence>
<dbReference type="Pfam" id="PF13426">
    <property type="entry name" value="PAS_9"/>
    <property type="match status" value="1"/>
</dbReference>
<dbReference type="InterPro" id="IPR004358">
    <property type="entry name" value="Sig_transdc_His_kin-like_C"/>
</dbReference>
<evidence type="ECO:0000256" key="5">
    <source>
        <dbReference type="ARBA" id="ARBA00022777"/>
    </source>
</evidence>
<dbReference type="Pfam" id="PF00072">
    <property type="entry name" value="Response_reg"/>
    <property type="match status" value="1"/>
</dbReference>
<dbReference type="InterPro" id="IPR000014">
    <property type="entry name" value="PAS"/>
</dbReference>
<comment type="caution">
    <text evidence="11">The sequence shown here is derived from an EMBL/GenBank/DDBJ whole genome shotgun (WGS) entry which is preliminary data.</text>
</comment>
<dbReference type="Pfam" id="PF14332">
    <property type="entry name" value="DUF4388"/>
    <property type="match status" value="1"/>
</dbReference>
<feature type="domain" description="Histidine kinase" evidence="7">
    <location>
        <begin position="302"/>
        <end position="520"/>
    </location>
</feature>
<feature type="domain" description="PAC" evidence="10">
    <location>
        <begin position="237"/>
        <end position="289"/>
    </location>
</feature>
<name>A0A9D6Z579_9BACT</name>
<dbReference type="Pfam" id="PF08447">
    <property type="entry name" value="PAS_3"/>
    <property type="match status" value="1"/>
</dbReference>
<dbReference type="InterPro" id="IPR003594">
    <property type="entry name" value="HATPase_dom"/>
</dbReference>
<dbReference type="PROSITE" id="PS50112">
    <property type="entry name" value="PAS"/>
    <property type="match status" value="1"/>
</dbReference>
<dbReference type="InterPro" id="IPR011006">
    <property type="entry name" value="CheY-like_superfamily"/>
</dbReference>
<feature type="domain" description="PAC" evidence="10">
    <location>
        <begin position="111"/>
        <end position="163"/>
    </location>
</feature>
<evidence type="ECO:0000259" key="7">
    <source>
        <dbReference type="PROSITE" id="PS50109"/>
    </source>
</evidence>
<organism evidence="11 12">
    <name type="scientific">Desulfomonile tiedjei</name>
    <dbReference type="NCBI Taxonomy" id="2358"/>
    <lineage>
        <taxon>Bacteria</taxon>
        <taxon>Pseudomonadati</taxon>
        <taxon>Thermodesulfobacteriota</taxon>
        <taxon>Desulfomonilia</taxon>
        <taxon>Desulfomonilales</taxon>
        <taxon>Desulfomonilaceae</taxon>
        <taxon>Desulfomonile</taxon>
    </lineage>
</organism>
<evidence type="ECO:0000256" key="3">
    <source>
        <dbReference type="ARBA" id="ARBA00022553"/>
    </source>
</evidence>
<evidence type="ECO:0000256" key="4">
    <source>
        <dbReference type="ARBA" id="ARBA00022679"/>
    </source>
</evidence>
<feature type="modified residue" description="4-aspartylphosphate" evidence="6">
    <location>
        <position position="585"/>
    </location>
</feature>
<dbReference type="InterPro" id="IPR025497">
    <property type="entry name" value="PatA-like_N"/>
</dbReference>
<dbReference type="PROSITE" id="PS50113">
    <property type="entry name" value="PAC"/>
    <property type="match status" value="2"/>
</dbReference>
<accession>A0A9D6Z579</accession>
<dbReference type="InterPro" id="IPR000700">
    <property type="entry name" value="PAS-assoc_C"/>
</dbReference>
<dbReference type="EC" id="2.7.13.3" evidence="2"/>
<evidence type="ECO:0000259" key="9">
    <source>
        <dbReference type="PROSITE" id="PS50112"/>
    </source>
</evidence>
<evidence type="ECO:0000256" key="1">
    <source>
        <dbReference type="ARBA" id="ARBA00000085"/>
    </source>
</evidence>
<evidence type="ECO:0000259" key="8">
    <source>
        <dbReference type="PROSITE" id="PS50110"/>
    </source>
</evidence>
<sequence length="780" mass="86473">MAESRVHELLSGLIVTLRSYGAEARKTAKGLPDSRDALKYLDSSRPQVMIYTRKAHGNCAHTFISDNIVSQLGYVAQDFVQDPDAWDRNIHPEDVQKASTRISELFETGHMVQEYRFRHKDGRHRWLRDELNLIKDDHGNPSEILGSLIDVTERRRVEQALREGEARHHSLVDNAPMGMISFDKDGEITGFNPAVLSILGASHLEVADARDLFSLLPLVEAGISEAIVQCLESGDSGVGEFQYKSKGDRQVYSRVHVVPIRDDDKRITGAHAFLMDISDQKRAEELIVSSERLKVLGQISSGVSHTFSNLLQVVSGSANMALTSLDLKDIEGAKANLEQIVESTRSATEAVRWLQQFARGRSGAASQKQEAFDLAEAVEEAIEMCKLWSKPELDRKRVKIEYELDLTRGCHIEGIPDQIAWVALNILKNAVEAMPKGGKIKTRTYLKDRTVILSVQDNGIGIPPKDIKHITTSFWSSKDAHAGMGLPFSCGILRTHGGTLGVKRVKPRGSMFLVRLPYVNPLMKRSPKDSPGKGLRILFVDDDERIVKVFERGFRVLGQTLIPAYSGEQALAIYRQSPVDAIVCDLAMPGMNGWEVGKAVQTVSAEKGSSKPPFILLTGWARQLEEEEIAANSQVDRIVQKPVKVPFLLEVIQEEIGRSQSQGDFSGSIGGIDILEYVQLLLLNGRQALVEIQSRDGEQGLVYVDRGEIVHAKSGALEGEEALYNCLLFKGGNFSSLPWREPERITIDKPGVFLLIEAARKRDERNETAGSAKQEVSSSE</sequence>
<evidence type="ECO:0000256" key="2">
    <source>
        <dbReference type="ARBA" id="ARBA00012438"/>
    </source>
</evidence>
<evidence type="ECO:0000256" key="6">
    <source>
        <dbReference type="PROSITE-ProRule" id="PRU00169"/>
    </source>
</evidence>
<dbReference type="PRINTS" id="PR00344">
    <property type="entry name" value="BCTRLSENSOR"/>
</dbReference>
<dbReference type="InterPro" id="IPR052162">
    <property type="entry name" value="Sensor_kinase/Photoreceptor"/>
</dbReference>
<keyword evidence="5" id="KW-0418">Kinase</keyword>
<protein>
    <recommendedName>
        <fullName evidence="2">histidine kinase</fullName>
        <ecNumber evidence="2">2.7.13.3</ecNumber>
    </recommendedName>
</protein>
<dbReference type="InterPro" id="IPR036890">
    <property type="entry name" value="HATPase_C_sf"/>
</dbReference>
<feature type="domain" description="Response regulatory" evidence="8">
    <location>
        <begin position="536"/>
        <end position="656"/>
    </location>
</feature>
<dbReference type="SUPFAM" id="SSF55874">
    <property type="entry name" value="ATPase domain of HSP90 chaperone/DNA topoisomerase II/histidine kinase"/>
    <property type="match status" value="1"/>
</dbReference>
<dbReference type="InterPro" id="IPR013655">
    <property type="entry name" value="PAS_fold_3"/>
</dbReference>
<dbReference type="SUPFAM" id="SSF52172">
    <property type="entry name" value="CheY-like"/>
    <property type="match status" value="1"/>
</dbReference>
<proteinExistence type="predicted"/>
<dbReference type="InterPro" id="IPR035965">
    <property type="entry name" value="PAS-like_dom_sf"/>
</dbReference>
<dbReference type="AlphaFoldDB" id="A0A9D6Z579"/>
<dbReference type="EMBL" id="JACRDE010000154">
    <property type="protein sequence ID" value="MBI5248896.1"/>
    <property type="molecule type" value="Genomic_DNA"/>
</dbReference>
<comment type="catalytic activity">
    <reaction evidence="1">
        <text>ATP + protein L-histidine = ADP + protein N-phospho-L-histidine.</text>
        <dbReference type="EC" id="2.7.13.3"/>
    </reaction>
</comment>
<dbReference type="SUPFAM" id="SSF55785">
    <property type="entry name" value="PYP-like sensor domain (PAS domain)"/>
    <property type="match status" value="2"/>
</dbReference>
<dbReference type="CDD" id="cd00130">
    <property type="entry name" value="PAS"/>
    <property type="match status" value="2"/>
</dbReference>
<dbReference type="SMART" id="SM00387">
    <property type="entry name" value="HATPase_c"/>
    <property type="match status" value="1"/>
</dbReference>
<dbReference type="NCBIfam" id="TIGR00229">
    <property type="entry name" value="sensory_box"/>
    <property type="match status" value="2"/>
</dbReference>
<dbReference type="InterPro" id="IPR001789">
    <property type="entry name" value="Sig_transdc_resp-reg_receiver"/>
</dbReference>
<keyword evidence="4" id="KW-0808">Transferase</keyword>
<dbReference type="PANTHER" id="PTHR43304">
    <property type="entry name" value="PHYTOCHROME-LIKE PROTEIN CPH1"/>
    <property type="match status" value="1"/>
</dbReference>
<evidence type="ECO:0000313" key="11">
    <source>
        <dbReference type="EMBL" id="MBI5248896.1"/>
    </source>
</evidence>
<dbReference type="Gene3D" id="3.30.565.10">
    <property type="entry name" value="Histidine kinase-like ATPase, C-terminal domain"/>
    <property type="match status" value="1"/>
</dbReference>
<reference evidence="11" key="1">
    <citation type="submission" date="2020-07" db="EMBL/GenBank/DDBJ databases">
        <title>Huge and variable diversity of episymbiotic CPR bacteria and DPANN archaea in groundwater ecosystems.</title>
        <authorList>
            <person name="He C.Y."/>
            <person name="Keren R."/>
            <person name="Whittaker M."/>
            <person name="Farag I.F."/>
            <person name="Doudna J."/>
            <person name="Cate J.H.D."/>
            <person name="Banfield J.F."/>
        </authorList>
    </citation>
    <scope>NUCLEOTIDE SEQUENCE</scope>
    <source>
        <strain evidence="11">NC_groundwater_1664_Pr3_B-0.1um_52_9</strain>
    </source>
</reference>
<keyword evidence="3 6" id="KW-0597">Phosphoprotein</keyword>
<dbReference type="InterPro" id="IPR001610">
    <property type="entry name" value="PAC"/>
</dbReference>